<proteinExistence type="predicted"/>
<dbReference type="EMBL" id="JAAALK010000086">
    <property type="protein sequence ID" value="KAG8082279.1"/>
    <property type="molecule type" value="Genomic_DNA"/>
</dbReference>
<dbReference type="OrthoDB" id="76949at2759"/>
<feature type="region of interest" description="Disordered" evidence="1">
    <location>
        <begin position="123"/>
        <end position="216"/>
    </location>
</feature>
<dbReference type="AlphaFoldDB" id="A0A8J5W6T2"/>
<protein>
    <submittedName>
        <fullName evidence="2">Uncharacterized protein</fullName>
    </submittedName>
</protein>
<keyword evidence="3" id="KW-1185">Reference proteome</keyword>
<evidence type="ECO:0000313" key="3">
    <source>
        <dbReference type="Proteomes" id="UP000729402"/>
    </source>
</evidence>
<dbReference type="EMBL" id="JAAALK010000086">
    <property type="protein sequence ID" value="KAG8082278.1"/>
    <property type="molecule type" value="Genomic_DNA"/>
</dbReference>
<feature type="compositionally biased region" description="Basic and acidic residues" evidence="1">
    <location>
        <begin position="175"/>
        <end position="186"/>
    </location>
</feature>
<dbReference type="Proteomes" id="UP000729402">
    <property type="component" value="Unassembled WGS sequence"/>
</dbReference>
<feature type="compositionally biased region" description="Polar residues" evidence="1">
    <location>
        <begin position="53"/>
        <end position="62"/>
    </location>
</feature>
<organism evidence="2 3">
    <name type="scientific">Zizania palustris</name>
    <name type="common">Northern wild rice</name>
    <dbReference type="NCBI Taxonomy" id="103762"/>
    <lineage>
        <taxon>Eukaryota</taxon>
        <taxon>Viridiplantae</taxon>
        <taxon>Streptophyta</taxon>
        <taxon>Embryophyta</taxon>
        <taxon>Tracheophyta</taxon>
        <taxon>Spermatophyta</taxon>
        <taxon>Magnoliopsida</taxon>
        <taxon>Liliopsida</taxon>
        <taxon>Poales</taxon>
        <taxon>Poaceae</taxon>
        <taxon>BOP clade</taxon>
        <taxon>Oryzoideae</taxon>
        <taxon>Oryzeae</taxon>
        <taxon>Zizaniinae</taxon>
        <taxon>Zizania</taxon>
    </lineage>
</organism>
<evidence type="ECO:0000313" key="2">
    <source>
        <dbReference type="EMBL" id="KAG8082279.1"/>
    </source>
</evidence>
<dbReference type="EMBL" id="JAAALK010000086">
    <property type="protein sequence ID" value="KAG8082277.1"/>
    <property type="molecule type" value="Genomic_DNA"/>
</dbReference>
<gene>
    <name evidence="2" type="ORF">GUJ93_ZPchr0014g46876</name>
</gene>
<comment type="caution">
    <text evidence="2">The sequence shown here is derived from an EMBL/GenBank/DDBJ whole genome shotgun (WGS) entry which is preliminary data.</text>
</comment>
<reference evidence="2" key="1">
    <citation type="journal article" date="2021" name="bioRxiv">
        <title>Whole Genome Assembly and Annotation of Northern Wild Rice, Zizania palustris L., Supports a Whole Genome Duplication in the Zizania Genus.</title>
        <authorList>
            <person name="Haas M."/>
            <person name="Kono T."/>
            <person name="Macchietto M."/>
            <person name="Millas R."/>
            <person name="McGilp L."/>
            <person name="Shao M."/>
            <person name="Duquette J."/>
            <person name="Hirsch C.N."/>
            <person name="Kimball J."/>
        </authorList>
    </citation>
    <scope>NUCLEOTIDE SEQUENCE</scope>
    <source>
        <tissue evidence="2">Fresh leaf tissue</tissue>
    </source>
</reference>
<feature type="compositionally biased region" description="Basic and acidic residues" evidence="1">
    <location>
        <begin position="124"/>
        <end position="146"/>
    </location>
</feature>
<sequence length="246" mass="28000">MASSASSSRNQVTITLGHSGQVVKRRAVSDINNDDVMQFLGRKRSVRDRLGNNKVNSESYDGQQHKKRRQAETNSLQHGDDVCQIGRDDLRLKLMNKSLSSNGVAKQNGVDLREKLSRKLKNSLRYDGRGHAAESRSTYDRRERIPESGSRYVMRERVPEPRVSTHPSRIPSARSVDDLFKSDSSRRQYSSWTADDLRHRSPDKLSSVRRDVSPPRTYDHIHSMPPLDPSILQGLQALSLEMLLMH</sequence>
<evidence type="ECO:0000256" key="1">
    <source>
        <dbReference type="SAM" id="MobiDB-lite"/>
    </source>
</evidence>
<feature type="compositionally biased region" description="Basic and acidic residues" evidence="1">
    <location>
        <begin position="195"/>
        <end position="216"/>
    </location>
</feature>
<name>A0A8J5W6T2_ZIZPA</name>
<reference evidence="2" key="2">
    <citation type="submission" date="2021-02" db="EMBL/GenBank/DDBJ databases">
        <authorList>
            <person name="Kimball J.A."/>
            <person name="Haas M.W."/>
            <person name="Macchietto M."/>
            <person name="Kono T."/>
            <person name="Duquette J."/>
            <person name="Shao M."/>
        </authorList>
    </citation>
    <scope>NUCLEOTIDE SEQUENCE</scope>
    <source>
        <tissue evidence="2">Fresh leaf tissue</tissue>
    </source>
</reference>
<feature type="region of interest" description="Disordered" evidence="1">
    <location>
        <begin position="47"/>
        <end position="79"/>
    </location>
</feature>
<accession>A0A8J5W6T2</accession>